<keyword evidence="2" id="KW-1185">Reference proteome</keyword>
<organism evidence="1 2">
    <name type="scientific">Fulvivirga marina</name>
    <dbReference type="NCBI Taxonomy" id="2494733"/>
    <lineage>
        <taxon>Bacteria</taxon>
        <taxon>Pseudomonadati</taxon>
        <taxon>Bacteroidota</taxon>
        <taxon>Cytophagia</taxon>
        <taxon>Cytophagales</taxon>
        <taxon>Fulvivirgaceae</taxon>
        <taxon>Fulvivirga</taxon>
    </lineage>
</organism>
<dbReference type="PANTHER" id="PTHR35145:SF1">
    <property type="entry name" value="CYTOPLASMIC PROTEIN"/>
    <property type="match status" value="1"/>
</dbReference>
<proteinExistence type="predicted"/>
<name>A0A937KCK6_9BACT</name>
<protein>
    <submittedName>
        <fullName evidence="1">MmcQ/YjbR family DNA-binding protein</fullName>
    </submittedName>
</protein>
<dbReference type="PANTHER" id="PTHR35145">
    <property type="entry name" value="CYTOPLASMIC PROTEIN-RELATED"/>
    <property type="match status" value="1"/>
</dbReference>
<gene>
    <name evidence="1" type="ORF">JMN32_02045</name>
</gene>
<dbReference type="GO" id="GO:0003677">
    <property type="term" value="F:DNA binding"/>
    <property type="evidence" value="ECO:0007669"/>
    <property type="project" value="UniProtKB-KW"/>
</dbReference>
<dbReference type="EMBL" id="JAEUGD010000004">
    <property type="protein sequence ID" value="MBL6445070.1"/>
    <property type="molecule type" value="Genomic_DNA"/>
</dbReference>
<dbReference type="Pfam" id="PF04237">
    <property type="entry name" value="YjbR"/>
    <property type="match status" value="1"/>
</dbReference>
<evidence type="ECO:0000313" key="2">
    <source>
        <dbReference type="Proteomes" id="UP000614216"/>
    </source>
</evidence>
<comment type="caution">
    <text evidence="1">The sequence shown here is derived from an EMBL/GenBank/DDBJ whole genome shotgun (WGS) entry which is preliminary data.</text>
</comment>
<keyword evidence="1" id="KW-0238">DNA-binding</keyword>
<dbReference type="RefSeq" id="WP_202854613.1">
    <property type="nucleotide sequence ID" value="NZ_JAEUGD010000004.1"/>
</dbReference>
<dbReference type="InterPro" id="IPR038056">
    <property type="entry name" value="YjbR-like_sf"/>
</dbReference>
<dbReference type="Gene3D" id="3.90.1150.30">
    <property type="match status" value="1"/>
</dbReference>
<evidence type="ECO:0000313" key="1">
    <source>
        <dbReference type="EMBL" id="MBL6445070.1"/>
    </source>
</evidence>
<dbReference type="InterPro" id="IPR058532">
    <property type="entry name" value="YjbR/MT2646/Rv2570-like"/>
</dbReference>
<dbReference type="InterPro" id="IPR007351">
    <property type="entry name" value="YjbR"/>
</dbReference>
<reference evidence="1" key="1">
    <citation type="submission" date="2021-01" db="EMBL/GenBank/DDBJ databases">
        <title>Fulvivirga kasyanovii gen. nov., sp nov., a novel member of the phylum Bacteroidetes isolated from seawater in a mussel farm.</title>
        <authorList>
            <person name="Zhao L.-H."/>
            <person name="Wang Z.-J."/>
        </authorList>
    </citation>
    <scope>NUCLEOTIDE SEQUENCE</scope>
    <source>
        <strain evidence="1">29W222</strain>
    </source>
</reference>
<sequence>MDIENFREICISKSGVTEEFPFDNQTLVFKVMSKMFALIDVDLFERANLKCDPERAVQLREQYDGIKPGYHMNKKHWNTVMMDGSVPDPLIIELVEHSYELVVAGLPKKLKEELDKQNNTTKL</sequence>
<dbReference type="SUPFAM" id="SSF142906">
    <property type="entry name" value="YjbR-like"/>
    <property type="match status" value="1"/>
</dbReference>
<dbReference type="Proteomes" id="UP000614216">
    <property type="component" value="Unassembled WGS sequence"/>
</dbReference>
<accession>A0A937KCK6</accession>
<dbReference type="AlphaFoldDB" id="A0A937KCK6"/>